<proteinExistence type="predicted"/>
<evidence type="ECO:0000259" key="1">
    <source>
        <dbReference type="Pfam" id="PF12728"/>
    </source>
</evidence>
<gene>
    <name evidence="2" type="ORF">GCM10010102_44270</name>
</gene>
<keyword evidence="3" id="KW-1185">Reference proteome</keyword>
<dbReference type="EMBL" id="BMPT01000028">
    <property type="protein sequence ID" value="GGM43942.1"/>
    <property type="molecule type" value="Genomic_DNA"/>
</dbReference>
<protein>
    <recommendedName>
        <fullName evidence="1">Helix-turn-helix domain-containing protein</fullName>
    </recommendedName>
</protein>
<dbReference type="NCBIfam" id="TIGR01764">
    <property type="entry name" value="excise"/>
    <property type="match status" value="1"/>
</dbReference>
<dbReference type="InterPro" id="IPR010093">
    <property type="entry name" value="SinI_DNA-bd"/>
</dbReference>
<dbReference type="Pfam" id="PF12728">
    <property type="entry name" value="HTH_17"/>
    <property type="match status" value="1"/>
</dbReference>
<feature type="domain" description="Helix-turn-helix" evidence="1">
    <location>
        <begin position="30"/>
        <end position="69"/>
    </location>
</feature>
<evidence type="ECO:0000313" key="3">
    <source>
        <dbReference type="Proteomes" id="UP000655589"/>
    </source>
</evidence>
<reference evidence="2" key="2">
    <citation type="submission" date="2020-09" db="EMBL/GenBank/DDBJ databases">
        <authorList>
            <person name="Sun Q."/>
            <person name="Ohkuma M."/>
        </authorList>
    </citation>
    <scope>NUCLEOTIDE SEQUENCE</scope>
    <source>
        <strain evidence="2">JCM 3051</strain>
    </source>
</reference>
<dbReference type="InterPro" id="IPR041657">
    <property type="entry name" value="HTH_17"/>
</dbReference>
<sequence>MTRSADRLRADDKSAAESVPSGRLVALTVAAEELSVSVKTIRRRIADGSVRAYRIGRLIRVNLDELRAALLVVVGSSH</sequence>
<comment type="caution">
    <text evidence="2">The sequence shown here is derived from an EMBL/GenBank/DDBJ whole genome shotgun (WGS) entry which is preliminary data.</text>
</comment>
<reference evidence="2" key="1">
    <citation type="journal article" date="2014" name="Int. J. Syst. Evol. Microbiol.">
        <title>Complete genome sequence of Corynebacterium casei LMG S-19264T (=DSM 44701T), isolated from a smear-ripened cheese.</title>
        <authorList>
            <consortium name="US DOE Joint Genome Institute (JGI-PGF)"/>
            <person name="Walter F."/>
            <person name="Albersmeier A."/>
            <person name="Kalinowski J."/>
            <person name="Ruckert C."/>
        </authorList>
    </citation>
    <scope>NUCLEOTIDE SEQUENCE</scope>
    <source>
        <strain evidence="2">JCM 3051</strain>
    </source>
</reference>
<dbReference type="Proteomes" id="UP000655589">
    <property type="component" value="Unassembled WGS sequence"/>
</dbReference>
<dbReference type="AlphaFoldDB" id="A0A8H9L6M3"/>
<accession>A0A8H9L6M3</accession>
<evidence type="ECO:0000313" key="2">
    <source>
        <dbReference type="EMBL" id="GGM43942.1"/>
    </source>
</evidence>
<name>A0A8H9L6M3_9MICO</name>
<organism evidence="2 3">
    <name type="scientific">Promicromonospora citrea</name>
    <dbReference type="NCBI Taxonomy" id="43677"/>
    <lineage>
        <taxon>Bacteria</taxon>
        <taxon>Bacillati</taxon>
        <taxon>Actinomycetota</taxon>
        <taxon>Actinomycetes</taxon>
        <taxon>Micrococcales</taxon>
        <taxon>Promicromonosporaceae</taxon>
        <taxon>Promicromonospora</taxon>
    </lineage>
</organism>
<dbReference type="GO" id="GO:0003677">
    <property type="term" value="F:DNA binding"/>
    <property type="evidence" value="ECO:0007669"/>
    <property type="project" value="InterPro"/>
</dbReference>